<feature type="signal peptide" evidence="1">
    <location>
        <begin position="1"/>
        <end position="29"/>
    </location>
</feature>
<gene>
    <name evidence="2" type="ORF">JW984_16015</name>
</gene>
<name>A0A9D8KHE3_9DELT</name>
<evidence type="ECO:0000313" key="3">
    <source>
        <dbReference type="Proteomes" id="UP000809273"/>
    </source>
</evidence>
<reference evidence="2" key="2">
    <citation type="submission" date="2021-01" db="EMBL/GenBank/DDBJ databases">
        <authorList>
            <person name="Hahn C.R."/>
            <person name="Youssef N.H."/>
            <person name="Elshahed M."/>
        </authorList>
    </citation>
    <scope>NUCLEOTIDE SEQUENCE</scope>
    <source>
        <strain evidence="2">Zod_Metabat.24</strain>
    </source>
</reference>
<protein>
    <recommendedName>
        <fullName evidence="4">DUF4412 domain-containing protein</fullName>
    </recommendedName>
</protein>
<evidence type="ECO:0008006" key="4">
    <source>
        <dbReference type="Google" id="ProtNLM"/>
    </source>
</evidence>
<proteinExistence type="predicted"/>
<accession>A0A9D8KHE3</accession>
<dbReference type="EMBL" id="JAFGIX010000086">
    <property type="protein sequence ID" value="MBN1574704.1"/>
    <property type="molecule type" value="Genomic_DNA"/>
</dbReference>
<evidence type="ECO:0000313" key="2">
    <source>
        <dbReference type="EMBL" id="MBN1574704.1"/>
    </source>
</evidence>
<evidence type="ECO:0000256" key="1">
    <source>
        <dbReference type="SAM" id="SignalP"/>
    </source>
</evidence>
<sequence>MRNAVRTGIRIVLKALFPLLAMSTSTAVAWDTSNIFPINEGARWKYTGMWENINTGKKTPISLEAKVLRFVNGGGYLGAHMQGHPTDIESIKSGEVAKSTYVYYVLGNRVYKITNPSDMNSAMSGRYDPREDEIFMTFPLKPGAYFGKMAGDNGWQVEAASIPIPAVRCKMDGYIIILKKKDMIKLMTFVPIVGITSYQYLNYNTGDKIKLNLSEYVTGE</sequence>
<reference evidence="2" key="1">
    <citation type="journal article" date="2021" name="Environ. Microbiol.">
        <title>Genomic characterization of three novel Desulfobacterota classes expand the metabolic and phylogenetic diversity of the phylum.</title>
        <authorList>
            <person name="Murphy C.L."/>
            <person name="Biggerstaff J."/>
            <person name="Eichhorn A."/>
            <person name="Ewing E."/>
            <person name="Shahan R."/>
            <person name="Soriano D."/>
            <person name="Stewart S."/>
            <person name="VanMol K."/>
            <person name="Walker R."/>
            <person name="Walters P."/>
            <person name="Elshahed M.S."/>
            <person name="Youssef N.H."/>
        </authorList>
    </citation>
    <scope>NUCLEOTIDE SEQUENCE</scope>
    <source>
        <strain evidence="2">Zod_Metabat.24</strain>
    </source>
</reference>
<keyword evidence="1" id="KW-0732">Signal</keyword>
<organism evidence="2 3">
    <name type="scientific">Candidatus Zymogenus saltonus</name>
    <dbReference type="NCBI Taxonomy" id="2844893"/>
    <lineage>
        <taxon>Bacteria</taxon>
        <taxon>Deltaproteobacteria</taxon>
        <taxon>Candidatus Zymogenia</taxon>
        <taxon>Candidatus Zymogeniales</taxon>
        <taxon>Candidatus Zymogenaceae</taxon>
        <taxon>Candidatus Zymogenus</taxon>
    </lineage>
</organism>
<dbReference type="AlphaFoldDB" id="A0A9D8KHE3"/>
<comment type="caution">
    <text evidence="2">The sequence shown here is derived from an EMBL/GenBank/DDBJ whole genome shotgun (WGS) entry which is preliminary data.</text>
</comment>
<dbReference type="Proteomes" id="UP000809273">
    <property type="component" value="Unassembled WGS sequence"/>
</dbReference>
<feature type="chain" id="PRO_5039698493" description="DUF4412 domain-containing protein" evidence="1">
    <location>
        <begin position="30"/>
        <end position="220"/>
    </location>
</feature>